<feature type="domain" description="LTD" evidence="3">
    <location>
        <begin position="87"/>
        <end position="186"/>
    </location>
</feature>
<evidence type="ECO:0000313" key="4">
    <source>
        <dbReference type="EMBL" id="OGL71964.1"/>
    </source>
</evidence>
<dbReference type="EMBL" id="MGDX01000004">
    <property type="protein sequence ID" value="OGL71964.1"/>
    <property type="molecule type" value="Genomic_DNA"/>
</dbReference>
<feature type="compositionally biased region" description="Low complexity" evidence="1">
    <location>
        <begin position="63"/>
        <end position="79"/>
    </location>
</feature>
<dbReference type="PROSITE" id="PS51841">
    <property type="entry name" value="LTD"/>
    <property type="match status" value="1"/>
</dbReference>
<evidence type="ECO:0000259" key="3">
    <source>
        <dbReference type="PROSITE" id="PS51841"/>
    </source>
</evidence>
<evidence type="ECO:0000313" key="5">
    <source>
        <dbReference type="Proteomes" id="UP000177097"/>
    </source>
</evidence>
<proteinExistence type="predicted"/>
<name>A0A1F7U2I0_9BACT</name>
<dbReference type="InterPro" id="IPR001322">
    <property type="entry name" value="Lamin_tail_dom"/>
</dbReference>
<keyword evidence="2" id="KW-0812">Transmembrane</keyword>
<accession>A0A1F7U2I0</accession>
<comment type="caution">
    <text evidence="4">The sequence shown here is derived from an EMBL/GenBank/DDBJ whole genome shotgun (WGS) entry which is preliminary data.</text>
</comment>
<keyword evidence="2" id="KW-0472">Membrane</keyword>
<reference evidence="4 5" key="1">
    <citation type="journal article" date="2016" name="Nat. Commun.">
        <title>Thousands of microbial genomes shed light on interconnected biogeochemical processes in an aquifer system.</title>
        <authorList>
            <person name="Anantharaman K."/>
            <person name="Brown C.T."/>
            <person name="Hug L.A."/>
            <person name="Sharon I."/>
            <person name="Castelle C.J."/>
            <person name="Probst A.J."/>
            <person name="Thomas B.C."/>
            <person name="Singh A."/>
            <person name="Wilkins M.J."/>
            <person name="Karaoz U."/>
            <person name="Brodie E.L."/>
            <person name="Williams K.H."/>
            <person name="Hubbard S.S."/>
            <person name="Banfield J.F."/>
        </authorList>
    </citation>
    <scope>NUCLEOTIDE SEQUENCE [LARGE SCALE GENOMIC DNA]</scope>
</reference>
<organism evidence="4 5">
    <name type="scientific">Candidatus Uhrbacteria bacterium RIFCSPHIGHO2_02_FULL_53_13</name>
    <dbReference type="NCBI Taxonomy" id="1802389"/>
    <lineage>
        <taxon>Bacteria</taxon>
        <taxon>Candidatus Uhriibacteriota</taxon>
    </lineage>
</organism>
<dbReference type="Pfam" id="PF00932">
    <property type="entry name" value="LTD"/>
    <property type="match status" value="1"/>
</dbReference>
<evidence type="ECO:0000256" key="2">
    <source>
        <dbReference type="SAM" id="Phobius"/>
    </source>
</evidence>
<dbReference type="STRING" id="1802389.A3C17_00970"/>
<dbReference type="InterPro" id="IPR036415">
    <property type="entry name" value="Lamin_tail_dom_sf"/>
</dbReference>
<feature type="transmembrane region" description="Helical" evidence="2">
    <location>
        <begin position="502"/>
        <end position="524"/>
    </location>
</feature>
<feature type="region of interest" description="Disordered" evidence="1">
    <location>
        <begin position="63"/>
        <end position="82"/>
    </location>
</feature>
<evidence type="ECO:0000256" key="1">
    <source>
        <dbReference type="SAM" id="MobiDB-lite"/>
    </source>
</evidence>
<feature type="region of interest" description="Disordered" evidence="1">
    <location>
        <begin position="242"/>
        <end position="295"/>
    </location>
</feature>
<dbReference type="AlphaFoldDB" id="A0A1F7U2I0"/>
<keyword evidence="2" id="KW-1133">Transmembrane helix</keyword>
<dbReference type="SUPFAM" id="SSF74853">
    <property type="entry name" value="Lamin A/C globular tail domain"/>
    <property type="match status" value="1"/>
</dbReference>
<gene>
    <name evidence="4" type="ORF">A3C17_00970</name>
</gene>
<protein>
    <recommendedName>
        <fullName evidence="3">LTD domain-containing protein</fullName>
    </recommendedName>
</protein>
<dbReference type="Proteomes" id="UP000177097">
    <property type="component" value="Unassembled WGS sequence"/>
</dbReference>
<feature type="compositionally biased region" description="Polar residues" evidence="1">
    <location>
        <begin position="279"/>
        <end position="295"/>
    </location>
</feature>
<sequence>MRTLLSGVFILLGVVLMPFSGLAAGLTTDHWSIDVSETSDMRLNFAVEYLGDNAVTEAPEAEAAAVDESAQTPPATVVMTPPPPTDTVPTIVPATPGDLLINEFVSDPMIGSSEWIELYNTLPIALNLDGWSVQDAAGTSVSVTGTVNAHDYLLVAISRSLLNNGGDVITLLGADGTIIDRVSYGETEMPSSVHGPAVNDPSSVGRSPEDPVLLIEMNPTPGAQNVLPQTFEMSTVSAPVIESTTTDETEDASTDVSEPATDETENPTYDLTANHDSENCQPTETSASVDSADGTPTQVVPIGNIRALELGAQLITEGVVSAAPGILGKQVFYLAGSGIQVYLHSAEFPELPRGMRVRVTGILSSSAGEARLKLADASDIERLGQEDAPLPHDLSLQEISEATEGWLVRVTGTVASKDGNAYVLSNGDNEAKMYLKESTNIVPTFSVGDELTVVGIVSETSAGYRILPRGNDDILVRTPQNEEEQEVIPAGFISSKQTPTKLIGWSLAGAVAVALSALGITHALKHKEMLVTTT</sequence>